<dbReference type="PANTHER" id="PTHR12849:SF0">
    <property type="entry name" value="LARIAT DEBRANCHING ENZYME"/>
    <property type="match status" value="1"/>
</dbReference>
<dbReference type="PANTHER" id="PTHR12849">
    <property type="entry name" value="RNA LARIAT DEBRANCHING ENZYME"/>
    <property type="match status" value="1"/>
</dbReference>
<dbReference type="eggNOG" id="KOG2863">
    <property type="taxonomic scope" value="Eukaryota"/>
</dbReference>
<evidence type="ECO:0000256" key="1">
    <source>
        <dbReference type="SAM" id="MobiDB-lite"/>
    </source>
</evidence>
<dbReference type="GO" id="GO:0005634">
    <property type="term" value="C:nucleus"/>
    <property type="evidence" value="ECO:0007669"/>
    <property type="project" value="TreeGrafter"/>
</dbReference>
<dbReference type="InterPro" id="IPR004843">
    <property type="entry name" value="Calcineurin-like_PHP"/>
</dbReference>
<feature type="domain" description="Lariat debranching enzyme C-terminal" evidence="2">
    <location>
        <begin position="373"/>
        <end position="490"/>
    </location>
</feature>
<dbReference type="SUPFAM" id="SSF56300">
    <property type="entry name" value="Metallo-dependent phosphatases"/>
    <property type="match status" value="1"/>
</dbReference>
<dbReference type="PhylomeDB" id="K6UYJ6"/>
<feature type="compositionally biased region" description="Low complexity" evidence="1">
    <location>
        <begin position="326"/>
        <end position="341"/>
    </location>
</feature>
<organism evidence="3 4">
    <name type="scientific">Plasmodium cynomolgi (strain B)</name>
    <dbReference type="NCBI Taxonomy" id="1120755"/>
    <lineage>
        <taxon>Eukaryota</taxon>
        <taxon>Sar</taxon>
        <taxon>Alveolata</taxon>
        <taxon>Apicomplexa</taxon>
        <taxon>Aconoidasida</taxon>
        <taxon>Haemosporida</taxon>
        <taxon>Plasmodiidae</taxon>
        <taxon>Plasmodium</taxon>
        <taxon>Plasmodium (Plasmodium)</taxon>
    </lineage>
</organism>
<gene>
    <name evidence="3" type="ORF">PCYB_122270</name>
</gene>
<feature type="compositionally biased region" description="Polar residues" evidence="1">
    <location>
        <begin position="567"/>
        <end position="576"/>
    </location>
</feature>
<dbReference type="OMA" id="DFECVRY"/>
<evidence type="ECO:0000259" key="2">
    <source>
        <dbReference type="SMART" id="SM01124"/>
    </source>
</evidence>
<keyword evidence="4" id="KW-1185">Reference proteome</keyword>
<dbReference type="EMBL" id="DF157104">
    <property type="protein sequence ID" value="GAB67660.1"/>
    <property type="molecule type" value="Genomic_DNA"/>
</dbReference>
<dbReference type="InterPro" id="IPR007708">
    <property type="entry name" value="DBR1_C"/>
</dbReference>
<dbReference type="AlphaFoldDB" id="K6UYJ6"/>
<feature type="region of interest" description="Disordered" evidence="1">
    <location>
        <begin position="510"/>
        <end position="576"/>
    </location>
</feature>
<feature type="compositionally biased region" description="Gly residues" evidence="1">
    <location>
        <begin position="307"/>
        <end position="318"/>
    </location>
</feature>
<proteinExistence type="predicted"/>
<dbReference type="Pfam" id="PF00149">
    <property type="entry name" value="Metallophos"/>
    <property type="match status" value="1"/>
</dbReference>
<feature type="compositionally biased region" description="Acidic residues" evidence="1">
    <location>
        <begin position="519"/>
        <end position="532"/>
    </location>
</feature>
<feature type="region of interest" description="Disordered" evidence="1">
    <location>
        <begin position="297"/>
        <end position="393"/>
    </location>
</feature>
<dbReference type="VEuPathDB" id="PlasmoDB:PCYB_122270"/>
<evidence type="ECO:0000313" key="4">
    <source>
        <dbReference type="Proteomes" id="UP000006319"/>
    </source>
</evidence>
<sequence length="576" mass="66808">MIIAVVGCTHGELNFIYATIEKLEKDNNFKVDLLICCGDFECVRYGVDNDCLNVPNKYKKEENDFRDYFTGKKKAKVLTIFIGGNHEAVNVLKQLYYGGWVAPNIYFLGYSNVHNINDFRICSLSGIYKKYNFYKKYNEHYPYDEISKVSSYHIRKYEIEKLKLVKEKIDIVVTHDWPNNIEKHGDVNDLVRRKFHFQSDIYNNTLGNPHTEFLLNKLKPYFWFSSHLHVKYSAIFLHNKAEPRKHFIQILNIEKRNNIPYLSFDHLPKSSANDPDGKSHFFNEDYEELLQHVEDVQRRDAEEGGKGHSGSKGQPKGGRGGEAETGRAPGEAAPTENTQENTTREDNTRENTTQESTTRESTTRENTTQENTTQEDNTQETAPQETAPQEGATAERKQLYICYDEEWLAILKANHHLVSEGCDKDYNLEKLKYPSKEDFEYIRDKLKKLEKISIKGKDYYLVHGHNNPSYKHLWEQRQLFLSRFDFEELRMYDDFERLFFAEEVRKMDAGLPLDPPKVEEDEEDGEDDEPEEPGQNNQIDELGGGSHNGDNAPHSGNKPNVEDTSETNEISLSIDC</sequence>
<dbReference type="GO" id="GO:0008419">
    <property type="term" value="F:RNA lariat debranching enzyme activity"/>
    <property type="evidence" value="ECO:0007669"/>
    <property type="project" value="TreeGrafter"/>
</dbReference>
<dbReference type="KEGG" id="pcy:PCYB_122270"/>
<dbReference type="SMART" id="SM01124">
    <property type="entry name" value="DBR1"/>
    <property type="match status" value="1"/>
</dbReference>
<dbReference type="InterPro" id="IPR029052">
    <property type="entry name" value="Metallo-depent_PP-like"/>
</dbReference>
<protein>
    <submittedName>
        <fullName evidence="3">Ser/Thr protein phosphatase family protein</fullName>
    </submittedName>
</protein>
<reference evidence="3 4" key="1">
    <citation type="journal article" date="2012" name="Nat. Genet.">
        <title>Plasmodium cynomolgi genome sequences provide insight into Plasmodium vivax and the monkey malaria clade.</title>
        <authorList>
            <person name="Tachibana S."/>
            <person name="Sullivan S.A."/>
            <person name="Kawai S."/>
            <person name="Nakamura S."/>
            <person name="Kim H.R."/>
            <person name="Goto N."/>
            <person name="Arisue N."/>
            <person name="Palacpac N.M.Q."/>
            <person name="Honma H."/>
            <person name="Yagi M."/>
            <person name="Tougan T."/>
            <person name="Katakai Y."/>
            <person name="Kaneko O."/>
            <person name="Mita T."/>
            <person name="Kita K."/>
            <person name="Yasutomi Y."/>
            <person name="Sutton P.L."/>
            <person name="Shakhbatyan R."/>
            <person name="Horii T."/>
            <person name="Yasunaga T."/>
            <person name="Barnwell J.W."/>
            <person name="Escalante A.A."/>
            <person name="Carlton J.M."/>
            <person name="Tanabe K."/>
        </authorList>
    </citation>
    <scope>NUCLEOTIDE SEQUENCE [LARGE SCALE GENOMIC DNA]</scope>
    <source>
        <strain evidence="3 4">B</strain>
    </source>
</reference>
<feature type="compositionally biased region" description="Basic and acidic residues" evidence="1">
    <location>
        <begin position="297"/>
        <end position="306"/>
    </location>
</feature>
<dbReference type="Gene3D" id="3.60.21.10">
    <property type="match status" value="1"/>
</dbReference>
<feature type="compositionally biased region" description="Low complexity" evidence="1">
    <location>
        <begin position="364"/>
        <end position="381"/>
    </location>
</feature>
<evidence type="ECO:0000313" key="3">
    <source>
        <dbReference type="EMBL" id="GAB67660.1"/>
    </source>
</evidence>
<dbReference type="Proteomes" id="UP000006319">
    <property type="component" value="Chromosome 12"/>
</dbReference>
<accession>K6UYJ6</accession>
<dbReference type="OrthoDB" id="407609at2759"/>
<dbReference type="GeneID" id="14694030"/>
<dbReference type="GO" id="GO:0000398">
    <property type="term" value="P:mRNA splicing, via spliceosome"/>
    <property type="evidence" value="ECO:0007669"/>
    <property type="project" value="TreeGrafter"/>
</dbReference>
<dbReference type="RefSeq" id="XP_004223607.1">
    <property type="nucleotide sequence ID" value="XM_004223559.1"/>
</dbReference>
<name>K6UYJ6_PLACD</name>